<evidence type="ECO:0000313" key="3">
    <source>
        <dbReference type="Proteomes" id="UP000638043"/>
    </source>
</evidence>
<evidence type="ECO:0000313" key="2">
    <source>
        <dbReference type="EMBL" id="GGO64710.1"/>
    </source>
</evidence>
<gene>
    <name evidence="2" type="ORF">GCM10010910_20200</name>
</gene>
<dbReference type="Proteomes" id="UP000638043">
    <property type="component" value="Unassembled WGS sequence"/>
</dbReference>
<dbReference type="SUPFAM" id="SSF52980">
    <property type="entry name" value="Restriction endonuclease-like"/>
    <property type="match status" value="1"/>
</dbReference>
<name>A0ABQ2N2F9_9MICO</name>
<feature type="domain" description="DUF559" evidence="1">
    <location>
        <begin position="189"/>
        <end position="266"/>
    </location>
</feature>
<dbReference type="RefSeq" id="WP_229661250.1">
    <property type="nucleotide sequence ID" value="NZ_BMMQ01000006.1"/>
</dbReference>
<protein>
    <recommendedName>
        <fullName evidence="1">DUF559 domain-containing protein</fullName>
    </recommendedName>
</protein>
<dbReference type="InterPro" id="IPR007569">
    <property type="entry name" value="DUF559"/>
</dbReference>
<evidence type="ECO:0000259" key="1">
    <source>
        <dbReference type="Pfam" id="PF04480"/>
    </source>
</evidence>
<accession>A0ABQ2N2F9</accession>
<proteinExistence type="predicted"/>
<comment type="caution">
    <text evidence="2">The sequence shown here is derived from an EMBL/GenBank/DDBJ whole genome shotgun (WGS) entry which is preliminary data.</text>
</comment>
<reference evidence="3" key="1">
    <citation type="journal article" date="2019" name="Int. J. Syst. Evol. Microbiol.">
        <title>The Global Catalogue of Microorganisms (GCM) 10K type strain sequencing project: providing services to taxonomists for standard genome sequencing and annotation.</title>
        <authorList>
            <consortium name="The Broad Institute Genomics Platform"/>
            <consortium name="The Broad Institute Genome Sequencing Center for Infectious Disease"/>
            <person name="Wu L."/>
            <person name="Ma J."/>
        </authorList>
    </citation>
    <scope>NUCLEOTIDE SEQUENCE [LARGE SCALE GENOMIC DNA]</scope>
    <source>
        <strain evidence="3">CGMCC 4.7181</strain>
    </source>
</reference>
<organism evidence="2 3">
    <name type="scientific">Microbacterium nanhaiense</name>
    <dbReference type="NCBI Taxonomy" id="1301026"/>
    <lineage>
        <taxon>Bacteria</taxon>
        <taxon>Bacillati</taxon>
        <taxon>Actinomycetota</taxon>
        <taxon>Actinomycetes</taxon>
        <taxon>Micrococcales</taxon>
        <taxon>Microbacteriaceae</taxon>
        <taxon>Microbacterium</taxon>
    </lineage>
</organism>
<dbReference type="Pfam" id="PF04480">
    <property type="entry name" value="DUF559"/>
    <property type="match status" value="1"/>
</dbReference>
<dbReference type="Gene3D" id="3.40.960.10">
    <property type="entry name" value="VSR Endonuclease"/>
    <property type="match status" value="1"/>
</dbReference>
<keyword evidence="3" id="KW-1185">Reference proteome</keyword>
<sequence length="275" mass="30454">MDLVSTIRRGGGVMLTSQLVKRGISLTRMKRAVAAGILIRPSRGWIALPSADPMLLGAAGARVVLTCITAAAHLDWWDVGEKKPHLAAAQHGHPILTRPAKVHWNEPVVRRAPGQLVDSAPNVLSLVAECQPFEQAVAIWEAALRVGAAKPELMRALPLRPRAMEVLEAARPYADAGTESILFHRLTWLGLPRRRQTWILGHRVDLLIGDRLVIQVDGGHHVDAQRASDNEHDAQLRLAGYHPIRVTYWQLMNEWHVVQELILQAIAQGLHLAKR</sequence>
<dbReference type="InterPro" id="IPR011335">
    <property type="entry name" value="Restrct_endonuc-II-like"/>
</dbReference>
<dbReference type="EMBL" id="BMMQ01000006">
    <property type="protein sequence ID" value="GGO64710.1"/>
    <property type="molecule type" value="Genomic_DNA"/>
</dbReference>